<dbReference type="PANTHER" id="PTHR22926:SF3">
    <property type="entry name" value="UNDECAPRENYL-PHOSPHATE ALPHA-N-ACETYLGLUCOSAMINYL 1-PHOSPHATE TRANSFERASE"/>
    <property type="match status" value="1"/>
</dbReference>
<feature type="transmembrane region" description="Helical" evidence="7">
    <location>
        <begin position="297"/>
        <end position="317"/>
    </location>
</feature>
<name>A0A3B0SBS9_9ZZZZ</name>
<keyword evidence="2" id="KW-1003">Cell membrane</keyword>
<organism evidence="8">
    <name type="scientific">hydrothermal vent metagenome</name>
    <dbReference type="NCBI Taxonomy" id="652676"/>
    <lineage>
        <taxon>unclassified sequences</taxon>
        <taxon>metagenomes</taxon>
        <taxon>ecological metagenomes</taxon>
    </lineage>
</organism>
<evidence type="ECO:0000256" key="2">
    <source>
        <dbReference type="ARBA" id="ARBA00022475"/>
    </source>
</evidence>
<feature type="transmembrane region" description="Helical" evidence="7">
    <location>
        <begin position="323"/>
        <end position="342"/>
    </location>
</feature>
<feature type="transmembrane region" description="Helical" evidence="7">
    <location>
        <begin position="12"/>
        <end position="32"/>
    </location>
</feature>
<feature type="transmembrane region" description="Helical" evidence="7">
    <location>
        <begin position="191"/>
        <end position="210"/>
    </location>
</feature>
<sequence length="371" mass="38535">MASFTDSPLVISIAALVVYLTTLAASRISMYAKFLPDNPNGRSSHVRVTSRAGGIGIFGGWIAGIFILAAFSGSAEATFVAVKLAGISVLAFCLGLADDKWALSPLVKFCGQVVAAGLFTWLLGPLQVAPIPFIGEVPLGLWGTGLTIIWIVGFMNAFNFMDGVNGIAAGSALTGLVAFAVIALLTGAPVAAVLAILLAIACFAFLPANLGKGRLFMGDSGSQALSFLIAALGIYAANATAGHASALLVPVIFLPFIFDVGWTLMHRLIRRQNILTGHREHLYQLLLRQGFSHTKIAVLYMSLTAFSAAVAIFMLTLSPGGQWLAVALLCALFSMGAAYIHVSALGAGLLTTGERASVAAHDGAAMHQAAE</sequence>
<proteinExistence type="predicted"/>
<keyword evidence="5 7" id="KW-1133">Transmembrane helix</keyword>
<feature type="transmembrane region" description="Helical" evidence="7">
    <location>
        <begin position="222"/>
        <end position="241"/>
    </location>
</feature>
<evidence type="ECO:0000256" key="6">
    <source>
        <dbReference type="ARBA" id="ARBA00023136"/>
    </source>
</evidence>
<comment type="subcellular location">
    <subcellularLocation>
        <location evidence="1">Cell membrane</location>
        <topology evidence="1">Multi-pass membrane protein</topology>
    </subcellularLocation>
</comment>
<feature type="transmembrane region" description="Helical" evidence="7">
    <location>
        <begin position="139"/>
        <end position="160"/>
    </location>
</feature>
<keyword evidence="4 7" id="KW-0812">Transmembrane</keyword>
<feature type="transmembrane region" description="Helical" evidence="7">
    <location>
        <begin position="52"/>
        <end position="71"/>
    </location>
</feature>
<dbReference type="Pfam" id="PF00953">
    <property type="entry name" value="Glycos_transf_4"/>
    <property type="match status" value="1"/>
</dbReference>
<evidence type="ECO:0000256" key="5">
    <source>
        <dbReference type="ARBA" id="ARBA00022989"/>
    </source>
</evidence>
<evidence type="ECO:0000313" key="8">
    <source>
        <dbReference type="EMBL" id="VAV98028.1"/>
    </source>
</evidence>
<dbReference type="AlphaFoldDB" id="A0A3B0SBS9"/>
<dbReference type="GO" id="GO:0044038">
    <property type="term" value="P:cell wall macromolecule biosynthetic process"/>
    <property type="evidence" value="ECO:0007669"/>
    <property type="project" value="TreeGrafter"/>
</dbReference>
<dbReference type="GO" id="GO:0071555">
    <property type="term" value="P:cell wall organization"/>
    <property type="evidence" value="ECO:0007669"/>
    <property type="project" value="TreeGrafter"/>
</dbReference>
<dbReference type="InterPro" id="IPR000715">
    <property type="entry name" value="Glycosyl_transferase_4"/>
</dbReference>
<dbReference type="GO" id="GO:0005886">
    <property type="term" value="C:plasma membrane"/>
    <property type="evidence" value="ECO:0007669"/>
    <property type="project" value="UniProtKB-SubCell"/>
</dbReference>
<evidence type="ECO:0000256" key="1">
    <source>
        <dbReference type="ARBA" id="ARBA00004651"/>
    </source>
</evidence>
<feature type="transmembrane region" description="Helical" evidence="7">
    <location>
        <begin position="167"/>
        <end position="185"/>
    </location>
</feature>
<keyword evidence="3 8" id="KW-0808">Transferase</keyword>
<reference evidence="8" key="1">
    <citation type="submission" date="2018-06" db="EMBL/GenBank/DDBJ databases">
        <authorList>
            <person name="Zhirakovskaya E."/>
        </authorList>
    </citation>
    <scope>NUCLEOTIDE SEQUENCE</scope>
</reference>
<dbReference type="GO" id="GO:0016780">
    <property type="term" value="F:phosphotransferase activity, for other substituted phosphate groups"/>
    <property type="evidence" value="ECO:0007669"/>
    <property type="project" value="InterPro"/>
</dbReference>
<gene>
    <name evidence="8" type="ORF">MNBD_ALPHA05-504</name>
</gene>
<evidence type="ECO:0000256" key="7">
    <source>
        <dbReference type="SAM" id="Phobius"/>
    </source>
</evidence>
<dbReference type="GO" id="GO:0009103">
    <property type="term" value="P:lipopolysaccharide biosynthetic process"/>
    <property type="evidence" value="ECO:0007669"/>
    <property type="project" value="TreeGrafter"/>
</dbReference>
<evidence type="ECO:0000256" key="3">
    <source>
        <dbReference type="ARBA" id="ARBA00022679"/>
    </source>
</evidence>
<dbReference type="EMBL" id="UOEH01000243">
    <property type="protein sequence ID" value="VAV98028.1"/>
    <property type="molecule type" value="Genomic_DNA"/>
</dbReference>
<dbReference type="EC" id="2.7.8.-" evidence="8"/>
<feature type="transmembrane region" description="Helical" evidence="7">
    <location>
        <begin position="77"/>
        <end position="97"/>
    </location>
</feature>
<accession>A0A3B0SBS9</accession>
<protein>
    <submittedName>
        <fullName evidence="8">Undecaprenyl-phosphate N-acetylglucosaminyl 1-phosphate transferase</fullName>
        <ecNumber evidence="8">2.7.8.-</ecNumber>
    </submittedName>
</protein>
<feature type="transmembrane region" description="Helical" evidence="7">
    <location>
        <begin position="109"/>
        <end position="133"/>
    </location>
</feature>
<feature type="transmembrane region" description="Helical" evidence="7">
    <location>
        <begin position="247"/>
        <end position="265"/>
    </location>
</feature>
<keyword evidence="6 7" id="KW-0472">Membrane</keyword>
<dbReference type="PANTHER" id="PTHR22926">
    <property type="entry name" value="PHOSPHO-N-ACETYLMURAMOYL-PENTAPEPTIDE-TRANSFERASE"/>
    <property type="match status" value="1"/>
</dbReference>
<evidence type="ECO:0000256" key="4">
    <source>
        <dbReference type="ARBA" id="ARBA00022692"/>
    </source>
</evidence>